<dbReference type="Gene3D" id="1.20.910.10">
    <property type="entry name" value="Heme oxygenase-like"/>
    <property type="match status" value="1"/>
</dbReference>
<evidence type="ECO:0000256" key="1">
    <source>
        <dbReference type="ARBA" id="ARBA00004948"/>
    </source>
</evidence>
<reference evidence="3 4" key="1">
    <citation type="submission" date="2017-06" db="EMBL/GenBank/DDBJ databases">
        <title>Genome sequencing of cyanobaciteial culture collection at National Institute for Environmental Studies (NIES).</title>
        <authorList>
            <person name="Hirose Y."/>
            <person name="Shimura Y."/>
            <person name="Fujisawa T."/>
            <person name="Nakamura Y."/>
            <person name="Kawachi M."/>
        </authorList>
    </citation>
    <scope>NUCLEOTIDE SEQUENCE [LARGE SCALE GENOMIC DNA]</scope>
    <source>
        <strain evidence="3 4">NIES-267</strain>
    </source>
</reference>
<evidence type="ECO:0000313" key="3">
    <source>
        <dbReference type="EMBL" id="BAY86752.1"/>
    </source>
</evidence>
<dbReference type="InterPro" id="IPR004305">
    <property type="entry name" value="Thiaminase-2/PQQC"/>
</dbReference>
<dbReference type="InterPro" id="IPR016084">
    <property type="entry name" value="Haem_Oase-like_multi-hlx"/>
</dbReference>
<evidence type="ECO:0000259" key="2">
    <source>
        <dbReference type="Pfam" id="PF03070"/>
    </source>
</evidence>
<organism evidence="3 4">
    <name type="scientific">Calothrix parasitica NIES-267</name>
    <dbReference type="NCBI Taxonomy" id="1973488"/>
    <lineage>
        <taxon>Bacteria</taxon>
        <taxon>Bacillati</taxon>
        <taxon>Cyanobacteriota</taxon>
        <taxon>Cyanophyceae</taxon>
        <taxon>Nostocales</taxon>
        <taxon>Calotrichaceae</taxon>
        <taxon>Calothrix</taxon>
    </lineage>
</organism>
<evidence type="ECO:0000313" key="4">
    <source>
        <dbReference type="Proteomes" id="UP000218418"/>
    </source>
</evidence>
<dbReference type="AlphaFoldDB" id="A0A1Z4LZT2"/>
<sequence>MTLAKVLYKQPQFRNRIFFEFKQDEIIIHNSEQAFSISAPSEYYQEITQLLKLLQIGNFSLNQLSKACPNIKEEIPELLANFDNRELLTETQNNISNTGVSGSQFYRELWRFLERLKLQFTSSPFFAKMVDGTITKHQLIGYSLESYHVTHLCPKLLAPALANYESNPVDKLLQEFFASELHHDRLIDKSLKSVGITDEQIQKMQPLPSTFGICSSLAIFAKQHPLSFKAALILFEQDEPSFHEFFKKQSQALELPKDFYQPILLHAGINEDGGHEDITGLLLSEIPYISLSEQALVKKNMVNLMELIVLRSYEIIDYYGNENNIIPRCFE</sequence>
<dbReference type="Proteomes" id="UP000218418">
    <property type="component" value="Chromosome"/>
</dbReference>
<accession>A0A1Z4LZT2</accession>
<comment type="pathway">
    <text evidence="1">Cofactor biosynthesis; thiamine diphosphate biosynthesis.</text>
</comment>
<keyword evidence="4" id="KW-1185">Reference proteome</keyword>
<dbReference type="SUPFAM" id="SSF48613">
    <property type="entry name" value="Heme oxygenase-like"/>
    <property type="match status" value="1"/>
</dbReference>
<dbReference type="Pfam" id="PF03070">
    <property type="entry name" value="TENA_THI-4"/>
    <property type="match status" value="1"/>
</dbReference>
<feature type="domain" description="Thiaminase-2/PQQC" evidence="2">
    <location>
        <begin position="120"/>
        <end position="223"/>
    </location>
</feature>
<proteinExistence type="predicted"/>
<gene>
    <name evidence="3" type="ORF">NIES267_62630</name>
</gene>
<name>A0A1Z4LZT2_9CYAN</name>
<protein>
    <recommendedName>
        <fullName evidence="2">Thiaminase-2/PQQC domain-containing protein</fullName>
    </recommendedName>
</protein>
<dbReference type="OrthoDB" id="505884at2"/>
<dbReference type="EMBL" id="AP018227">
    <property type="protein sequence ID" value="BAY86752.1"/>
    <property type="molecule type" value="Genomic_DNA"/>
</dbReference>